<dbReference type="InterPro" id="IPR054691">
    <property type="entry name" value="LeuA/HCS_post-cat"/>
</dbReference>
<dbReference type="PANTHER" id="PTHR42880:SF1">
    <property type="entry name" value="ISOPROPYLMALATE_HOMOCITRATE_CITRAMALATE SYNTHASE FAMILY PROTEIN"/>
    <property type="match status" value="1"/>
</dbReference>
<evidence type="ECO:0000313" key="4">
    <source>
        <dbReference type="EMBL" id="SFL48129.1"/>
    </source>
</evidence>
<dbReference type="Gene3D" id="1.10.238.260">
    <property type="match status" value="1"/>
</dbReference>
<proteinExistence type="predicted"/>
<dbReference type="AlphaFoldDB" id="A0A1I4I198"/>
<keyword evidence="5" id="KW-1185">Reference proteome</keyword>
<dbReference type="Gene3D" id="3.20.20.70">
    <property type="entry name" value="Aldolase class I"/>
    <property type="match status" value="1"/>
</dbReference>
<dbReference type="PANTHER" id="PTHR42880">
    <property type="entry name" value="HOMOCITRATE SYNTHASE"/>
    <property type="match status" value="1"/>
</dbReference>
<dbReference type="STRING" id="29563.SAMN02983006_01260"/>
<dbReference type="GO" id="GO:0016740">
    <property type="term" value="F:transferase activity"/>
    <property type="evidence" value="ECO:0007669"/>
    <property type="project" value="UniProtKB-KW"/>
</dbReference>
<reference evidence="4 5" key="1">
    <citation type="submission" date="2016-10" db="EMBL/GenBank/DDBJ databases">
        <authorList>
            <person name="de Groot N.N."/>
        </authorList>
    </citation>
    <scope>NUCLEOTIDE SEQUENCE [LARGE SCALE GENOMIC DNA]</scope>
    <source>
        <strain evidence="4 5">ATCC 51327</strain>
    </source>
</reference>
<feature type="domain" description="2-isopropylmalate synthase/homocitrate synthase post-catalytic" evidence="3">
    <location>
        <begin position="291"/>
        <end position="366"/>
    </location>
</feature>
<protein>
    <submittedName>
        <fullName evidence="4">Homocitrate synthase NifV</fullName>
    </submittedName>
</protein>
<evidence type="ECO:0000313" key="5">
    <source>
        <dbReference type="Proteomes" id="UP000199006"/>
    </source>
</evidence>
<organism evidence="4 5">
    <name type="scientific">Halanaerobium salsuginis</name>
    <dbReference type="NCBI Taxonomy" id="29563"/>
    <lineage>
        <taxon>Bacteria</taxon>
        <taxon>Bacillati</taxon>
        <taxon>Bacillota</taxon>
        <taxon>Clostridia</taxon>
        <taxon>Halanaerobiales</taxon>
        <taxon>Halanaerobiaceae</taxon>
        <taxon>Halanaerobium</taxon>
    </lineage>
</organism>
<sequence>MPIVKIVDLSLRNIVPTAEPIPLVARRQLIKYLELLGVSEIEIGSPALNTREAAIIARLLQDNYQANLRVWSRPLITDLKKVLAVGAKTVVISLASCSRARLQQLEECLTYLQSNYILEFKTAKFYLIVELQETARASQNQLQQLIKICQNKKVDRFSYHEAAKPAAPFVLAKRISQLRSNLADAARDNSNDNYRLQLEVISSNRFATGTAAAWLAAQSGADALGVSINSYNYNNSWGRAGLAELIMIAKYLNNSGVNIFTDNFKPIYLSDLAIYAARVFKQNLPANQPLVGSDIFKHESGIHAAGVLKNAETYEAFPPQVVGQQREIVLGKHSGTKAVIAKYKELGIELTYPEAADRLVKIRKEAVKLKRSLTTAELLNLHSLDN</sequence>
<dbReference type="Pfam" id="PF22617">
    <property type="entry name" value="HCS_D2"/>
    <property type="match status" value="1"/>
</dbReference>
<evidence type="ECO:0000259" key="3">
    <source>
        <dbReference type="Pfam" id="PF22617"/>
    </source>
</evidence>
<dbReference type="SUPFAM" id="SSF51569">
    <property type="entry name" value="Aldolase"/>
    <property type="match status" value="1"/>
</dbReference>
<gene>
    <name evidence="4" type="ORF">SAMN02983006_01260</name>
</gene>
<evidence type="ECO:0000256" key="1">
    <source>
        <dbReference type="ARBA" id="ARBA00022679"/>
    </source>
</evidence>
<dbReference type="Proteomes" id="UP000199006">
    <property type="component" value="Unassembled WGS sequence"/>
</dbReference>
<accession>A0A1I4I198</accession>
<dbReference type="EMBL" id="FOTI01000014">
    <property type="protein sequence ID" value="SFL48129.1"/>
    <property type="molecule type" value="Genomic_DNA"/>
</dbReference>
<feature type="domain" description="Pyruvate carboxyltransferase" evidence="2">
    <location>
        <begin position="24"/>
        <end position="258"/>
    </location>
</feature>
<dbReference type="InterPro" id="IPR000891">
    <property type="entry name" value="PYR_CT"/>
</dbReference>
<dbReference type="RefSeq" id="WP_177181378.1">
    <property type="nucleotide sequence ID" value="NZ_FOTI01000014.1"/>
</dbReference>
<keyword evidence="1" id="KW-0808">Transferase</keyword>
<evidence type="ECO:0000259" key="2">
    <source>
        <dbReference type="Pfam" id="PF00682"/>
    </source>
</evidence>
<dbReference type="InterPro" id="IPR013785">
    <property type="entry name" value="Aldolase_TIM"/>
</dbReference>
<dbReference type="Pfam" id="PF00682">
    <property type="entry name" value="HMGL-like"/>
    <property type="match status" value="1"/>
</dbReference>
<name>A0A1I4I198_9FIRM</name>